<reference evidence="1 2" key="4">
    <citation type="journal article" date="2011" name="BMC Genomics">
        <title>RNA-Seq improves annotation of protein-coding genes in the cucumber genome.</title>
        <authorList>
            <person name="Li Z."/>
            <person name="Zhang Z."/>
            <person name="Yan P."/>
            <person name="Huang S."/>
            <person name="Fei Z."/>
            <person name="Lin K."/>
        </authorList>
    </citation>
    <scope>NUCLEOTIDE SEQUENCE [LARGE SCALE GENOMIC DNA]</scope>
    <source>
        <strain evidence="2">cv. 9930</strain>
    </source>
</reference>
<accession>A0A0A0KRJ4</accession>
<dbReference type="PANTHER" id="PTHR46635:SF2">
    <property type="entry name" value="GLYCOSYL TRANSFERASE FAMILY 1 DOMAIN-CONTAINING PROTEIN"/>
    <property type="match status" value="1"/>
</dbReference>
<organism evidence="1 2">
    <name type="scientific">Cucumis sativus</name>
    <name type="common">Cucumber</name>
    <dbReference type="NCBI Taxonomy" id="3659"/>
    <lineage>
        <taxon>Eukaryota</taxon>
        <taxon>Viridiplantae</taxon>
        <taxon>Streptophyta</taxon>
        <taxon>Embryophyta</taxon>
        <taxon>Tracheophyta</taxon>
        <taxon>Spermatophyta</taxon>
        <taxon>Magnoliopsida</taxon>
        <taxon>eudicotyledons</taxon>
        <taxon>Gunneridae</taxon>
        <taxon>Pentapetalae</taxon>
        <taxon>rosids</taxon>
        <taxon>fabids</taxon>
        <taxon>Cucurbitales</taxon>
        <taxon>Cucurbitaceae</taxon>
        <taxon>Benincaseae</taxon>
        <taxon>Cucumis</taxon>
    </lineage>
</organism>
<sequence length="315" mass="35752">MTTVLVVSASYRTENDLFRSGISSSIRNKAMCPQIVLLRVLDQTSAGLIVATGSRSVGDRSSFSLVLLCELFVVTFYLESLMTSVFLKRSEKAWSCDAELKLGMMLKFAPQRIPRKFIEGNEVDRLHSENRFDFRKPTLALILRNIQKDSLSLFLITVMKNMKELGYGFEARTLTLLLLLELGRHVLLSSKQFGQIDWLLRVHKFLYTRTPVVHTFEGIIVDSFGREGGGYYKSPRALRLKSDDVNAPQRLPLSKNRFYQDILCEIGGMFAIANKIDTIHRRPWIGFQPWQADGRKVNPANIVSSLVALLDDESP</sequence>
<dbReference type="AlphaFoldDB" id="A0A0A0KRJ4"/>
<evidence type="ECO:0000313" key="1">
    <source>
        <dbReference type="EMBL" id="KGN52265.1"/>
    </source>
</evidence>
<proteinExistence type="predicted"/>
<dbReference type="PANTHER" id="PTHR46635">
    <property type="entry name" value="GLYCOSYL TRANSFERASE FAMILY 1 PROTEIN"/>
    <property type="match status" value="1"/>
</dbReference>
<dbReference type="Gramene" id="KGN52265">
    <property type="protein sequence ID" value="KGN52265"/>
    <property type="gene ID" value="Csa_5G622800"/>
</dbReference>
<name>A0A0A0KRJ4_CUCSA</name>
<evidence type="ECO:0000313" key="2">
    <source>
        <dbReference type="Proteomes" id="UP000029981"/>
    </source>
</evidence>
<dbReference type="STRING" id="3659.A0A0A0KRJ4"/>
<protein>
    <submittedName>
        <fullName evidence="1">Uncharacterized protein</fullName>
    </submittedName>
</protein>
<gene>
    <name evidence="1" type="ORF">Csa_5G622800</name>
</gene>
<dbReference type="EMBL" id="CM002926">
    <property type="protein sequence ID" value="KGN52265.1"/>
    <property type="molecule type" value="Genomic_DNA"/>
</dbReference>
<reference evidence="1 2" key="3">
    <citation type="journal article" date="2010" name="BMC Genomics">
        <title>Transcriptome sequencing and comparative analysis of cucumber flowers with different sex types.</title>
        <authorList>
            <person name="Guo S."/>
            <person name="Zheng Y."/>
            <person name="Joung J.G."/>
            <person name="Liu S."/>
            <person name="Zhang Z."/>
            <person name="Crasta O.R."/>
            <person name="Sobral B.W."/>
            <person name="Xu Y."/>
            <person name="Huang S."/>
            <person name="Fei Z."/>
        </authorList>
    </citation>
    <scope>NUCLEOTIDE SEQUENCE [LARGE SCALE GENOMIC DNA]</scope>
    <source>
        <strain evidence="2">cv. 9930</strain>
    </source>
</reference>
<keyword evidence="2" id="KW-1185">Reference proteome</keyword>
<dbReference type="Proteomes" id="UP000029981">
    <property type="component" value="Chromosome 5"/>
</dbReference>
<reference evidence="1 2" key="1">
    <citation type="journal article" date="2009" name="Nat. Genet.">
        <title>The genome of the cucumber, Cucumis sativus L.</title>
        <authorList>
            <person name="Huang S."/>
            <person name="Li R."/>
            <person name="Zhang Z."/>
            <person name="Li L."/>
            <person name="Gu X."/>
            <person name="Fan W."/>
            <person name="Lucas W.J."/>
            <person name="Wang X."/>
            <person name="Xie B."/>
            <person name="Ni P."/>
            <person name="Ren Y."/>
            <person name="Zhu H."/>
            <person name="Li J."/>
            <person name="Lin K."/>
            <person name="Jin W."/>
            <person name="Fei Z."/>
            <person name="Li G."/>
            <person name="Staub J."/>
            <person name="Kilian A."/>
            <person name="van der Vossen E.A."/>
            <person name="Wu Y."/>
            <person name="Guo J."/>
            <person name="He J."/>
            <person name="Jia Z."/>
            <person name="Ren Y."/>
            <person name="Tian G."/>
            <person name="Lu Y."/>
            <person name="Ruan J."/>
            <person name="Qian W."/>
            <person name="Wang M."/>
            <person name="Huang Q."/>
            <person name="Li B."/>
            <person name="Xuan Z."/>
            <person name="Cao J."/>
            <person name="Asan"/>
            <person name="Wu Z."/>
            <person name="Zhang J."/>
            <person name="Cai Q."/>
            <person name="Bai Y."/>
            <person name="Zhao B."/>
            <person name="Han Y."/>
            <person name="Li Y."/>
            <person name="Li X."/>
            <person name="Wang S."/>
            <person name="Shi Q."/>
            <person name="Liu S."/>
            <person name="Cho W.K."/>
            <person name="Kim J.Y."/>
            <person name="Xu Y."/>
            <person name="Heller-Uszynska K."/>
            <person name="Miao H."/>
            <person name="Cheng Z."/>
            <person name="Zhang S."/>
            <person name="Wu J."/>
            <person name="Yang Y."/>
            <person name="Kang H."/>
            <person name="Li M."/>
            <person name="Liang H."/>
            <person name="Ren X."/>
            <person name="Shi Z."/>
            <person name="Wen M."/>
            <person name="Jian M."/>
            <person name="Yang H."/>
            <person name="Zhang G."/>
            <person name="Yang Z."/>
            <person name="Chen R."/>
            <person name="Liu S."/>
            <person name="Li J."/>
            <person name="Ma L."/>
            <person name="Liu H."/>
            <person name="Zhou Y."/>
            <person name="Zhao J."/>
            <person name="Fang X."/>
            <person name="Li G."/>
            <person name="Fang L."/>
            <person name="Li Y."/>
            <person name="Liu D."/>
            <person name="Zheng H."/>
            <person name="Zhang Y."/>
            <person name="Qin N."/>
            <person name="Li Z."/>
            <person name="Yang G."/>
            <person name="Yang S."/>
            <person name="Bolund L."/>
            <person name="Kristiansen K."/>
            <person name="Zheng H."/>
            <person name="Li S."/>
            <person name="Zhang X."/>
            <person name="Yang H."/>
            <person name="Wang J."/>
            <person name="Sun R."/>
            <person name="Zhang B."/>
            <person name="Jiang S."/>
            <person name="Wang J."/>
            <person name="Du Y."/>
            <person name="Li S."/>
        </authorList>
    </citation>
    <scope>NUCLEOTIDE SEQUENCE [LARGE SCALE GENOMIC DNA]</scope>
    <source>
        <strain evidence="2">cv. 9930</strain>
    </source>
</reference>
<reference evidence="1 2" key="2">
    <citation type="journal article" date="2009" name="PLoS ONE">
        <title>An integrated genetic and cytogenetic map of the cucumber genome.</title>
        <authorList>
            <person name="Ren Y."/>
            <person name="Zhang Z."/>
            <person name="Liu J."/>
            <person name="Staub J.E."/>
            <person name="Han Y."/>
            <person name="Cheng Z."/>
            <person name="Li X."/>
            <person name="Lu J."/>
            <person name="Miao H."/>
            <person name="Kang H."/>
            <person name="Xie B."/>
            <person name="Gu X."/>
            <person name="Wang X."/>
            <person name="Du Y."/>
            <person name="Jin W."/>
            <person name="Huang S."/>
        </authorList>
    </citation>
    <scope>NUCLEOTIDE SEQUENCE [LARGE SCALE GENOMIC DNA]</scope>
    <source>
        <strain evidence="2">cv. 9930</strain>
    </source>
</reference>